<dbReference type="VEuPathDB" id="FungiDB:MGYG_01732"/>
<protein>
    <submittedName>
        <fullName evidence="2">Uncharacterized protein</fullName>
    </submittedName>
</protein>
<evidence type="ECO:0000256" key="1">
    <source>
        <dbReference type="SAM" id="MobiDB-lite"/>
    </source>
</evidence>
<dbReference type="GeneID" id="10033001"/>
<organism evidence="3">
    <name type="scientific">Arthroderma gypseum (strain ATCC MYA-4604 / CBS 118893)</name>
    <name type="common">Microsporum gypseum</name>
    <dbReference type="NCBI Taxonomy" id="535722"/>
    <lineage>
        <taxon>Eukaryota</taxon>
        <taxon>Fungi</taxon>
        <taxon>Dikarya</taxon>
        <taxon>Ascomycota</taxon>
        <taxon>Pezizomycotina</taxon>
        <taxon>Eurotiomycetes</taxon>
        <taxon>Eurotiomycetidae</taxon>
        <taxon>Onygenales</taxon>
        <taxon>Arthrodermataceae</taxon>
        <taxon>Nannizzia</taxon>
    </lineage>
</organism>
<keyword evidence="3" id="KW-1185">Reference proteome</keyword>
<dbReference type="InParanoid" id="E5R310"/>
<dbReference type="EMBL" id="DS989822">
    <property type="protein sequence ID" value="EFQ98714.1"/>
    <property type="molecule type" value="Genomic_DNA"/>
</dbReference>
<accession>E5R310</accession>
<evidence type="ECO:0000313" key="2">
    <source>
        <dbReference type="EMBL" id="EFQ98714.1"/>
    </source>
</evidence>
<dbReference type="RefSeq" id="XP_003177666.1">
    <property type="nucleotide sequence ID" value="XM_003177618.1"/>
</dbReference>
<name>E5R310_ARTGP</name>
<feature type="region of interest" description="Disordered" evidence="1">
    <location>
        <begin position="1"/>
        <end position="46"/>
    </location>
</feature>
<proteinExistence type="predicted"/>
<gene>
    <name evidence="2" type="ORF">MGYG_01732</name>
</gene>
<dbReference type="Proteomes" id="UP000002669">
    <property type="component" value="Unassembled WGS sequence"/>
</dbReference>
<dbReference type="AlphaFoldDB" id="E5R310"/>
<reference evidence="3" key="1">
    <citation type="journal article" date="2012" name="MBio">
        <title>Comparative genome analysis of Trichophyton rubrum and related dermatophytes reveals candidate genes involved in infection.</title>
        <authorList>
            <person name="Martinez D.A."/>
            <person name="Oliver B.G."/>
            <person name="Graeser Y."/>
            <person name="Goldberg J.M."/>
            <person name="Li W."/>
            <person name="Martinez-Rossi N.M."/>
            <person name="Monod M."/>
            <person name="Shelest E."/>
            <person name="Barton R.C."/>
            <person name="Birch E."/>
            <person name="Brakhage A.A."/>
            <person name="Chen Z."/>
            <person name="Gurr S.J."/>
            <person name="Heiman D."/>
            <person name="Heitman J."/>
            <person name="Kosti I."/>
            <person name="Rossi A."/>
            <person name="Saif S."/>
            <person name="Samalova M."/>
            <person name="Saunders C.W."/>
            <person name="Shea T."/>
            <person name="Summerbell R.C."/>
            <person name="Xu J."/>
            <person name="Young S."/>
            <person name="Zeng Q."/>
            <person name="Birren B.W."/>
            <person name="Cuomo C.A."/>
            <person name="White T.C."/>
        </authorList>
    </citation>
    <scope>NUCLEOTIDE SEQUENCE [LARGE SCALE GENOMIC DNA]</scope>
    <source>
        <strain evidence="3">ATCC MYA-4604 / CBS 118893</strain>
    </source>
</reference>
<dbReference type="HOGENOM" id="CLU_1776993_0_0_1"/>
<sequence length="146" mass="16129">MERISRARNSANHIDLPHASPSAATLSGLMKEKPTAGGTGMRHKGRAVGHATASLFSTDLLRMASMESRDGPSKVYRVLRREGGYPRLLTMFTHNRPMVSYPEKKSHCSSLRAMGRRKRHRPVSAGCQTASPNRRCSLAVDEETLK</sequence>
<evidence type="ECO:0000313" key="3">
    <source>
        <dbReference type="Proteomes" id="UP000002669"/>
    </source>
</evidence>